<evidence type="ECO:0000256" key="1">
    <source>
        <dbReference type="ARBA" id="ARBA00006484"/>
    </source>
</evidence>
<protein>
    <submittedName>
        <fullName evidence="4">SDR family oxidoreductase</fullName>
    </submittedName>
</protein>
<dbReference type="RefSeq" id="WP_146919031.1">
    <property type="nucleotide sequence ID" value="NZ_CP042430.1"/>
</dbReference>
<reference evidence="4 5" key="1">
    <citation type="journal article" date="2018" name="J. Microbiol.">
        <title>Baekduia soli gen. nov., sp. nov., a novel bacterium isolated from the soil of Baekdu Mountain and proposal of a novel family name, Baekduiaceae fam. nov.</title>
        <authorList>
            <person name="An D.S."/>
            <person name="Siddiqi M.Z."/>
            <person name="Kim K.H."/>
            <person name="Yu H.S."/>
            <person name="Im W.T."/>
        </authorList>
    </citation>
    <scope>NUCLEOTIDE SEQUENCE [LARGE SCALE GENOMIC DNA]</scope>
    <source>
        <strain evidence="4 5">BR7-21</strain>
    </source>
</reference>
<dbReference type="SMART" id="SM00822">
    <property type="entry name" value="PKS_KR"/>
    <property type="match status" value="1"/>
</dbReference>
<proteinExistence type="inferred from homology"/>
<evidence type="ECO:0000256" key="2">
    <source>
        <dbReference type="ARBA" id="ARBA00023002"/>
    </source>
</evidence>
<evidence type="ECO:0000313" key="5">
    <source>
        <dbReference type="Proteomes" id="UP000321805"/>
    </source>
</evidence>
<feature type="domain" description="Ketoreductase" evidence="3">
    <location>
        <begin position="11"/>
        <end position="184"/>
    </location>
</feature>
<dbReference type="GO" id="GO:0030497">
    <property type="term" value="P:fatty acid elongation"/>
    <property type="evidence" value="ECO:0007669"/>
    <property type="project" value="TreeGrafter"/>
</dbReference>
<dbReference type="PROSITE" id="PS00061">
    <property type="entry name" value="ADH_SHORT"/>
    <property type="match status" value="1"/>
</dbReference>
<dbReference type="InterPro" id="IPR020904">
    <property type="entry name" value="Sc_DH/Rdtase_CS"/>
</dbReference>
<dbReference type="EMBL" id="CP042430">
    <property type="protein sequence ID" value="QEC47973.1"/>
    <property type="molecule type" value="Genomic_DNA"/>
</dbReference>
<dbReference type="InterPro" id="IPR057326">
    <property type="entry name" value="KR_dom"/>
</dbReference>
<dbReference type="PANTHER" id="PTHR42760:SF123">
    <property type="entry name" value="OXIDOREDUCTASE"/>
    <property type="match status" value="1"/>
</dbReference>
<dbReference type="FunFam" id="3.40.50.720:FF:000084">
    <property type="entry name" value="Short-chain dehydrogenase reductase"/>
    <property type="match status" value="1"/>
</dbReference>
<gene>
    <name evidence="4" type="ORF">FSW04_10600</name>
</gene>
<sequence>MSTDTASTAETTCVVTGGASGIGLAVVDRALDTGTFARCAVLDRGEGGFADLQERHGGRVRFVSCDVSDEAGVVAAFAEVDDWSPRIGGLVTCAGVARFTPSLELDQERWDEVLSVNLTGLMFSCREAARRMGPAGGGAIVNLASVSAMVGYPRRLAYSTSKAAVAGLTRTLAVEWAPEGIRVNAVAPGYTRTAMVQKLIDNGDIDHDTYAALAPQNRFGEPSEIAAPIVFLLSDAASFITGVTLPIDGGFMALKVP</sequence>
<dbReference type="GO" id="GO:0016616">
    <property type="term" value="F:oxidoreductase activity, acting on the CH-OH group of donors, NAD or NADP as acceptor"/>
    <property type="evidence" value="ECO:0007669"/>
    <property type="project" value="UniProtKB-ARBA"/>
</dbReference>
<evidence type="ECO:0000259" key="3">
    <source>
        <dbReference type="SMART" id="SM00822"/>
    </source>
</evidence>
<accession>A0A5B8U4J2</accession>
<dbReference type="PANTHER" id="PTHR42760">
    <property type="entry name" value="SHORT-CHAIN DEHYDROGENASES/REDUCTASES FAMILY MEMBER"/>
    <property type="match status" value="1"/>
</dbReference>
<dbReference type="InterPro" id="IPR002347">
    <property type="entry name" value="SDR_fam"/>
</dbReference>
<dbReference type="CDD" id="cd05233">
    <property type="entry name" value="SDR_c"/>
    <property type="match status" value="1"/>
</dbReference>
<organism evidence="4 5">
    <name type="scientific">Baekduia soli</name>
    <dbReference type="NCBI Taxonomy" id="496014"/>
    <lineage>
        <taxon>Bacteria</taxon>
        <taxon>Bacillati</taxon>
        <taxon>Actinomycetota</taxon>
        <taxon>Thermoleophilia</taxon>
        <taxon>Solirubrobacterales</taxon>
        <taxon>Baekduiaceae</taxon>
        <taxon>Baekduia</taxon>
    </lineage>
</organism>
<dbReference type="KEGG" id="bsol:FSW04_10600"/>
<evidence type="ECO:0000313" key="4">
    <source>
        <dbReference type="EMBL" id="QEC47973.1"/>
    </source>
</evidence>
<keyword evidence="5" id="KW-1185">Reference proteome</keyword>
<dbReference type="Proteomes" id="UP000321805">
    <property type="component" value="Chromosome"/>
</dbReference>
<keyword evidence="2" id="KW-0560">Oxidoreductase</keyword>
<dbReference type="AlphaFoldDB" id="A0A5B8U4J2"/>
<name>A0A5B8U4J2_9ACTN</name>
<dbReference type="Pfam" id="PF13561">
    <property type="entry name" value="adh_short_C2"/>
    <property type="match status" value="1"/>
</dbReference>
<dbReference type="Gene3D" id="3.40.50.720">
    <property type="entry name" value="NAD(P)-binding Rossmann-like Domain"/>
    <property type="match status" value="1"/>
</dbReference>
<dbReference type="SUPFAM" id="SSF51735">
    <property type="entry name" value="NAD(P)-binding Rossmann-fold domains"/>
    <property type="match status" value="1"/>
</dbReference>
<comment type="similarity">
    <text evidence="1">Belongs to the short-chain dehydrogenases/reductases (SDR) family.</text>
</comment>
<dbReference type="PRINTS" id="PR00081">
    <property type="entry name" value="GDHRDH"/>
</dbReference>
<dbReference type="OrthoDB" id="7064009at2"/>
<dbReference type="PRINTS" id="PR00080">
    <property type="entry name" value="SDRFAMILY"/>
</dbReference>
<dbReference type="InterPro" id="IPR036291">
    <property type="entry name" value="NAD(P)-bd_dom_sf"/>
</dbReference>